<gene>
    <name evidence="2" type="ORF">Cgig2_007090</name>
</gene>
<feature type="coiled-coil region" evidence="1">
    <location>
        <begin position="90"/>
        <end position="127"/>
    </location>
</feature>
<evidence type="ECO:0000313" key="2">
    <source>
        <dbReference type="EMBL" id="KAJ8430117.1"/>
    </source>
</evidence>
<sequence length="162" mass="18365">MQVWFYNHSSIYAFADERMVSRLGSWINLYKGKKYDTGVVVRKLKGSEVGDDKRRIEAVEVLIASEEYSAYLRDERYASSVRAVCCIVDMERLRRARDALKKEREALAKEKEAHAATKKELDDLNEAVAMKTAVDDILEFTRIQGLNAIVDTPGMPADAGSR</sequence>
<keyword evidence="3" id="KW-1185">Reference proteome</keyword>
<keyword evidence="1" id="KW-0175">Coiled coil</keyword>
<evidence type="ECO:0000256" key="1">
    <source>
        <dbReference type="SAM" id="Coils"/>
    </source>
</evidence>
<dbReference type="AlphaFoldDB" id="A0A9Q1JSC6"/>
<organism evidence="2 3">
    <name type="scientific">Carnegiea gigantea</name>
    <dbReference type="NCBI Taxonomy" id="171969"/>
    <lineage>
        <taxon>Eukaryota</taxon>
        <taxon>Viridiplantae</taxon>
        <taxon>Streptophyta</taxon>
        <taxon>Embryophyta</taxon>
        <taxon>Tracheophyta</taxon>
        <taxon>Spermatophyta</taxon>
        <taxon>Magnoliopsida</taxon>
        <taxon>eudicotyledons</taxon>
        <taxon>Gunneridae</taxon>
        <taxon>Pentapetalae</taxon>
        <taxon>Caryophyllales</taxon>
        <taxon>Cactineae</taxon>
        <taxon>Cactaceae</taxon>
        <taxon>Cactoideae</taxon>
        <taxon>Echinocereeae</taxon>
        <taxon>Carnegiea</taxon>
    </lineage>
</organism>
<dbReference type="EMBL" id="JAKOGI010000822">
    <property type="protein sequence ID" value="KAJ8430117.1"/>
    <property type="molecule type" value="Genomic_DNA"/>
</dbReference>
<accession>A0A9Q1JSC6</accession>
<proteinExistence type="predicted"/>
<protein>
    <submittedName>
        <fullName evidence="2">Uncharacterized protein</fullName>
    </submittedName>
</protein>
<dbReference type="Proteomes" id="UP001153076">
    <property type="component" value="Unassembled WGS sequence"/>
</dbReference>
<reference evidence="2" key="1">
    <citation type="submission" date="2022-04" db="EMBL/GenBank/DDBJ databases">
        <title>Carnegiea gigantea Genome sequencing and assembly v2.</title>
        <authorList>
            <person name="Copetti D."/>
            <person name="Sanderson M.J."/>
            <person name="Burquez A."/>
            <person name="Wojciechowski M.F."/>
        </authorList>
    </citation>
    <scope>NUCLEOTIDE SEQUENCE</scope>
    <source>
        <strain evidence="2">SGP5-SGP5p</strain>
        <tissue evidence="2">Aerial part</tissue>
    </source>
</reference>
<name>A0A9Q1JSC6_9CARY</name>
<comment type="caution">
    <text evidence="2">The sequence shown here is derived from an EMBL/GenBank/DDBJ whole genome shotgun (WGS) entry which is preliminary data.</text>
</comment>
<evidence type="ECO:0000313" key="3">
    <source>
        <dbReference type="Proteomes" id="UP001153076"/>
    </source>
</evidence>